<name>A0A9W9ES73_9EURO</name>
<proteinExistence type="predicted"/>
<dbReference type="EMBL" id="JAPMSZ010000010">
    <property type="protein sequence ID" value="KAJ5086935.1"/>
    <property type="molecule type" value="Genomic_DNA"/>
</dbReference>
<gene>
    <name evidence="2" type="ORF">NUU61_008242</name>
</gene>
<dbReference type="OrthoDB" id="10253919at2759"/>
<dbReference type="Proteomes" id="UP001141434">
    <property type="component" value="Unassembled WGS sequence"/>
</dbReference>
<dbReference type="RefSeq" id="XP_056509060.1">
    <property type="nucleotide sequence ID" value="XM_056658767.1"/>
</dbReference>
<sequence length="428" mass="47752">MASVLSRHAPPGNLPELSEANKDKWSKDFISHWMQGEIDANPDVVSKDRTKLTQFFDATKTASDQRKPKAVTWNAFPNLLVDSYPGVELQNQIADSSRVVQDEYLEWSVSRGERKYSGDIHSVSFTCEGPEYWQFLASAQKPDFIKLMRSLNSGFDKEMDNRDFFLKDHVSGNEVYNPANPWNLLSTTGTIAHLIQPNNTLSAEIDIAAQATVIRKDDKGRTIEDKDDLIKCSKYGNRGRNSDPRVSNLVGRFFQGTDIIQIGAGINFFARKGASLTVADPVAIYIHDFDKSNFKFDINSTTDGQALNLQDIEEPDRVFQWQRGDITKNQGLRIKIEVPKDLKQKNKDGEPLLVSNIYDTLNKKHIRYGAQFARYFTMSVSAVAIPGKTAEAQPCYRTSAAAGEKAPCAEFDGFPHPGISGTPGSSRA</sequence>
<protein>
    <submittedName>
        <fullName evidence="2">Uncharacterized protein</fullName>
    </submittedName>
</protein>
<comment type="caution">
    <text evidence="2">The sequence shown here is derived from an EMBL/GenBank/DDBJ whole genome shotgun (WGS) entry which is preliminary data.</text>
</comment>
<organism evidence="2 3">
    <name type="scientific">Penicillium alfredii</name>
    <dbReference type="NCBI Taxonomy" id="1506179"/>
    <lineage>
        <taxon>Eukaryota</taxon>
        <taxon>Fungi</taxon>
        <taxon>Dikarya</taxon>
        <taxon>Ascomycota</taxon>
        <taxon>Pezizomycotina</taxon>
        <taxon>Eurotiomycetes</taxon>
        <taxon>Eurotiomycetidae</taxon>
        <taxon>Eurotiales</taxon>
        <taxon>Aspergillaceae</taxon>
        <taxon>Penicillium</taxon>
    </lineage>
</organism>
<dbReference type="GeneID" id="81397936"/>
<keyword evidence="3" id="KW-1185">Reference proteome</keyword>
<accession>A0A9W9ES73</accession>
<reference evidence="2" key="1">
    <citation type="submission" date="2022-11" db="EMBL/GenBank/DDBJ databases">
        <authorList>
            <person name="Petersen C."/>
        </authorList>
    </citation>
    <scope>NUCLEOTIDE SEQUENCE</scope>
    <source>
        <strain evidence="2">IBT 34128</strain>
    </source>
</reference>
<evidence type="ECO:0000313" key="2">
    <source>
        <dbReference type="EMBL" id="KAJ5086935.1"/>
    </source>
</evidence>
<evidence type="ECO:0000313" key="3">
    <source>
        <dbReference type="Proteomes" id="UP001141434"/>
    </source>
</evidence>
<feature type="region of interest" description="Disordered" evidence="1">
    <location>
        <begin position="1"/>
        <end position="20"/>
    </location>
</feature>
<dbReference type="AlphaFoldDB" id="A0A9W9ES73"/>
<reference evidence="2" key="2">
    <citation type="journal article" date="2023" name="IMA Fungus">
        <title>Comparative genomic study of the Penicillium genus elucidates a diverse pangenome and 15 lateral gene transfer events.</title>
        <authorList>
            <person name="Petersen C."/>
            <person name="Sorensen T."/>
            <person name="Nielsen M.R."/>
            <person name="Sondergaard T.E."/>
            <person name="Sorensen J.L."/>
            <person name="Fitzpatrick D.A."/>
            <person name="Frisvad J.C."/>
            <person name="Nielsen K.L."/>
        </authorList>
    </citation>
    <scope>NUCLEOTIDE SEQUENCE</scope>
    <source>
        <strain evidence="2">IBT 34128</strain>
    </source>
</reference>
<evidence type="ECO:0000256" key="1">
    <source>
        <dbReference type="SAM" id="MobiDB-lite"/>
    </source>
</evidence>